<feature type="transmembrane region" description="Helical" evidence="7">
    <location>
        <begin position="2070"/>
        <end position="2089"/>
    </location>
</feature>
<dbReference type="Proteomes" id="UP000006002">
    <property type="component" value="Unassembled WGS sequence"/>
</dbReference>
<keyword evidence="2" id="KW-0964">Secreted</keyword>
<keyword evidence="4" id="KW-0572">Peptidoglycan-anchor</keyword>
<keyword evidence="1" id="KW-0134">Cell wall</keyword>
<feature type="compositionally biased region" description="Acidic residues" evidence="6">
    <location>
        <begin position="338"/>
        <end position="347"/>
    </location>
</feature>
<evidence type="ECO:0000313" key="9">
    <source>
        <dbReference type="EMBL" id="EDM87002.1"/>
    </source>
</evidence>
<feature type="region of interest" description="Disordered" evidence="6">
    <location>
        <begin position="70"/>
        <end position="137"/>
    </location>
</feature>
<evidence type="ECO:0000313" key="10">
    <source>
        <dbReference type="Proteomes" id="UP000006002"/>
    </source>
</evidence>
<feature type="coiled-coil region" evidence="5">
    <location>
        <begin position="253"/>
        <end position="280"/>
    </location>
</feature>
<accession>A5ZTT1</accession>
<evidence type="ECO:0000256" key="7">
    <source>
        <dbReference type="SAM" id="Phobius"/>
    </source>
</evidence>
<feature type="region of interest" description="Disordered" evidence="6">
    <location>
        <begin position="308"/>
        <end position="368"/>
    </location>
</feature>
<feature type="compositionally biased region" description="Acidic residues" evidence="6">
    <location>
        <begin position="354"/>
        <end position="366"/>
    </location>
</feature>
<comment type="caution">
    <text evidence="9">The sequence shown here is derived from an EMBL/GenBank/DDBJ whole genome shotgun (WGS) entry which is preliminary data.</text>
</comment>
<evidence type="ECO:0000256" key="6">
    <source>
        <dbReference type="SAM" id="MobiDB-lite"/>
    </source>
</evidence>
<dbReference type="Pfam" id="PF17802">
    <property type="entry name" value="SpaA"/>
    <property type="match status" value="1"/>
</dbReference>
<dbReference type="NCBIfam" id="TIGR01167">
    <property type="entry name" value="LPXTG_anchor"/>
    <property type="match status" value="1"/>
</dbReference>
<dbReference type="InterPro" id="IPR041033">
    <property type="entry name" value="SpaA_PFL_dom_1"/>
</dbReference>
<evidence type="ECO:0000256" key="1">
    <source>
        <dbReference type="ARBA" id="ARBA00022512"/>
    </source>
</evidence>
<dbReference type="Pfam" id="PF08239">
    <property type="entry name" value="SH3_3"/>
    <property type="match status" value="1"/>
</dbReference>
<dbReference type="Gene3D" id="2.30.30.40">
    <property type="entry name" value="SH3 Domains"/>
    <property type="match status" value="1"/>
</dbReference>
<dbReference type="Gene3D" id="2.60.40.10">
    <property type="entry name" value="Immunoglobulins"/>
    <property type="match status" value="1"/>
</dbReference>
<feature type="domain" description="VWFA" evidence="8">
    <location>
        <begin position="1280"/>
        <end position="1555"/>
    </location>
</feature>
<gene>
    <name evidence="9" type="ORF">RUMOBE_02410</name>
</gene>
<evidence type="ECO:0000256" key="3">
    <source>
        <dbReference type="ARBA" id="ARBA00022729"/>
    </source>
</evidence>
<keyword evidence="7" id="KW-1133">Transmembrane helix</keyword>
<keyword evidence="5" id="KW-0175">Coiled coil</keyword>
<dbReference type="eggNOG" id="COG2304">
    <property type="taxonomic scope" value="Bacteria"/>
</dbReference>
<evidence type="ECO:0000259" key="8">
    <source>
        <dbReference type="PROSITE" id="PS50234"/>
    </source>
</evidence>
<dbReference type="SUPFAM" id="SSF53300">
    <property type="entry name" value="vWA-like"/>
    <property type="match status" value="1"/>
</dbReference>
<feature type="compositionally biased region" description="Low complexity" evidence="6">
    <location>
        <begin position="111"/>
        <end position="120"/>
    </location>
</feature>
<dbReference type="EMBL" id="AAVO02000010">
    <property type="protein sequence ID" value="EDM87002.1"/>
    <property type="molecule type" value="Genomic_DNA"/>
</dbReference>
<dbReference type="eggNOG" id="COG4932">
    <property type="taxonomic scope" value="Bacteria"/>
</dbReference>
<dbReference type="InterPro" id="IPR036465">
    <property type="entry name" value="vWFA_dom_sf"/>
</dbReference>
<reference evidence="9 10" key="2">
    <citation type="submission" date="2007-04" db="EMBL/GenBank/DDBJ databases">
        <title>Draft genome sequence of Ruminococcus obeum (ATCC 29174).</title>
        <authorList>
            <person name="Sudarsanam P."/>
            <person name="Ley R."/>
            <person name="Guruge J."/>
            <person name="Turnbaugh P.J."/>
            <person name="Mahowald M."/>
            <person name="Liep D."/>
            <person name="Gordon J."/>
        </authorList>
    </citation>
    <scope>NUCLEOTIDE SEQUENCE [LARGE SCALE GENOMIC DNA]</scope>
    <source>
        <strain evidence="9 10">ATCC 29174</strain>
    </source>
</reference>
<feature type="compositionally biased region" description="Low complexity" evidence="6">
    <location>
        <begin position="128"/>
        <end position="137"/>
    </location>
</feature>
<dbReference type="Pfam" id="PF00092">
    <property type="entry name" value="VWA"/>
    <property type="match status" value="1"/>
</dbReference>
<dbReference type="PROSITE" id="PS50234">
    <property type="entry name" value="VWFA"/>
    <property type="match status" value="1"/>
</dbReference>
<sequence length="2099" mass="229855">MHIIGDVNMKRENNKKFKKRKRNQNRSLTCRVLSMMFAIVLFCSTVLINTDYVSQASSFDDMVDMVEVEEDSAAADTSEDTGDDLDTDVNFESESEEGSAETYSESDDFGSSDADFSSGENMFTDGTSESSAPAEEAAQPVSCIVNLKNETIEVKAEAPAGVLPNGTQMIVKAVENNTEDAELTDQYNKLAAKITEQLQSQGKNLDGFLAYNVSFTDADGNPVEPSDKVTYSFTYKEASSPELTDPAASTVTAAMIRTNKETSELELTELKAEEDKLTVETNESRQLTKAAFQSAATAAYTFVWSSTPVADDNENNENKEENGEVNNEEVNTDTNTENTEENGEDTNTENNVENSEEEQNPEEAPDQEQIKMIRVIADEVNLRVTPSTEAEVIATVDTDTQLPLIETVTGEDEFTWYKVSYEEAQAYVRSDMAEVVETEEQGTENEDANEEEADVQVEDEVTYSQTIGNVVVTATAAKDVLPGNAEFVVTPIVQETDPDQYAETETKLNEKAGEDGYEIAGFLAYDIYFQNSEGNKIEPVDGSVNVSMHYTEPFVPEEVAQVTENGSEVAVFTEEDEFSQNETTATQMDVTMMHLVEDENGNVNVVDMTQEGTASVETDAAGNVQKAEFETESFSIFTITWNVSAGKILTVHLVDTNLDDIQGSVTANESVQSDRAGIEVSTLGTKYLPEGYTYTEALADDKETEISAISYNSYSHGKSGWFYEKNNNWYHATTADTYDIYLVYNKLSVWIKDDIMNTGNLILETDETTTNEINDAIIAGKEVTYTWLKSTDGGANYTPVNKVKHGDKYNLSEDGKSLNVALDDGALNSKQTSVKYKAKITIKNGDNVEEMESDEFDNKYWNELRNGSFETPEIISGSINEQYTNEEYVAAGGVWQSTGRGTNGSGKDVDIEIVNTRASFQDSYSWHAANDNDKAFDGNQFAELNCQNAGALYQDVMTYAGETMNYWLSHRARGEYITNGTNTKLGEKDTMYLVIMPTSTAMTAASGSELKTQDQLKAYLGSLLPEVNLDAEASGDGNQKSEILYNNDGILISRITSDDQSWHRILETARYRSTSYLTRFFFMSGKTASGDPTVGNFLDDVGFSQDLPKASAGYFNLQVVKRFSGLSNPTGNITFTIKAYKENGTEEATDAPLNNTSFTLDEMKNTSDGVYTQIFQNEQIGGNEKYIYKVEETGSQVNGYTVETTQTVSGGDVQSDGKSTKIGEKDSATFTITNTYTPIDINSVIEYNKTATLLDWNQRTYKIDLTASSKTTQSMKTPYDIVLVLDQSGSMSQKFVEYNKINGSSMFWRKTYYIKTQNGIYQQLSWSWDNTWSYTDSYSGKTVTVDPNTTDVYVAQKSNQTKIDALKSAATTFVNNVANKNSDCRVGIVTFSNDGYIKPITNNSYTLAKVGTSKGDIINTIDGLKTGGDTYPAKGLDKANEIFSENSSNSWETVEQTDGRKKMVVFLTDGVPAPANTNNFDENLAGAGTNSAKILHDQGVATYALGIFGAANSDGTMDNASVQRIDKYMQSIASSHEKYMTADSVDNLSSLFESITNNIPVTATVTDVIDSRFELTPESRKALEGEATITSNDDGSTTITWNNASITGKKASGETEIERAGWHRSIVIKAKDNYIGGNDVPTNGAGSGIDVDNNHAEFPQPTVNVKVDFNIGNAETVIFKGDNLTNYFTDDVANGITKLVSTTGKEYTMLGDVDISTKWYTDAECTTEITPDAIRAAKPTAETVYYAKVTVTPKTNGSKSSANSVGDGNATGGYYKVDSTGVVNTEPGTYTVKVVSGQIQITKKIDVVFDEDQSFTFEIKKGDEPIATATAEIKKGSTEANVKYTLAKGVDSQIKADDSDESILTGLSRGAYTITEVADDYYSLDTVTVVDSTNCKAEVSNDKVLTFIMGTDKNGNEVLKGDNTDTVNGQKGVAEFNNKKSVVDIEFEKVDIQTPTTKLAGAEFALYKADADGNRTNEQVGTTYTSDRNGGIAIENLPIGKYVLVETKAPAGYLCSTIPWKITVANDRNRNITVTYNGESVQSSVDANKTIYQLTNTKVYTLPSTGGNGIYWYMISGMVLMSTAAWILYKNKCREVLGK</sequence>
<dbReference type="Gene3D" id="3.40.50.410">
    <property type="entry name" value="von Willebrand factor, type A domain"/>
    <property type="match status" value="1"/>
</dbReference>
<feature type="region of interest" description="Disordered" evidence="6">
    <location>
        <begin position="436"/>
        <end position="455"/>
    </location>
</feature>
<keyword evidence="3" id="KW-0732">Signal</keyword>
<dbReference type="HOGENOM" id="CLU_232396_0_0_9"/>
<protein>
    <submittedName>
        <fullName evidence="9">LPXTG-motif cell wall anchor domain protein</fullName>
    </submittedName>
</protein>
<organism evidence="9 10">
    <name type="scientific">Blautia obeum ATCC 29174</name>
    <dbReference type="NCBI Taxonomy" id="411459"/>
    <lineage>
        <taxon>Bacteria</taxon>
        <taxon>Bacillati</taxon>
        <taxon>Bacillota</taxon>
        <taxon>Clostridia</taxon>
        <taxon>Lachnospirales</taxon>
        <taxon>Lachnospiraceae</taxon>
        <taxon>Blautia</taxon>
    </lineage>
</organism>
<dbReference type="InterPro" id="IPR019931">
    <property type="entry name" value="LPXTG_anchor"/>
</dbReference>
<reference evidence="9 10" key="1">
    <citation type="submission" date="2007-03" db="EMBL/GenBank/DDBJ databases">
        <authorList>
            <person name="Fulton L."/>
            <person name="Clifton S."/>
            <person name="Fulton B."/>
            <person name="Xu J."/>
            <person name="Minx P."/>
            <person name="Pepin K.H."/>
            <person name="Johnson M."/>
            <person name="Thiruvilangam P."/>
            <person name="Bhonagiri V."/>
            <person name="Nash W.E."/>
            <person name="Mardis E.R."/>
            <person name="Wilson R.K."/>
        </authorList>
    </citation>
    <scope>NUCLEOTIDE SEQUENCE [LARGE SCALE GENOMIC DNA]</scope>
    <source>
        <strain evidence="9 10">ATCC 29174</strain>
    </source>
</reference>
<feature type="compositionally biased region" description="Acidic residues" evidence="6">
    <location>
        <begin position="70"/>
        <end position="110"/>
    </location>
</feature>
<evidence type="ECO:0000256" key="4">
    <source>
        <dbReference type="ARBA" id="ARBA00023088"/>
    </source>
</evidence>
<dbReference type="SUPFAM" id="SSF49478">
    <property type="entry name" value="Cna protein B-type domain"/>
    <property type="match status" value="1"/>
</dbReference>
<evidence type="ECO:0000256" key="5">
    <source>
        <dbReference type="SAM" id="Coils"/>
    </source>
</evidence>
<dbReference type="InterPro" id="IPR013783">
    <property type="entry name" value="Ig-like_fold"/>
</dbReference>
<keyword evidence="7" id="KW-0472">Membrane</keyword>
<evidence type="ECO:0000256" key="2">
    <source>
        <dbReference type="ARBA" id="ARBA00022525"/>
    </source>
</evidence>
<name>A5ZTT1_9FIRM</name>
<dbReference type="InterPro" id="IPR002035">
    <property type="entry name" value="VWF_A"/>
</dbReference>
<proteinExistence type="predicted"/>
<dbReference type="Pfam" id="PF00746">
    <property type="entry name" value="Gram_pos_anchor"/>
    <property type="match status" value="1"/>
</dbReference>
<dbReference type="InterPro" id="IPR003646">
    <property type="entry name" value="SH3-like_bac-type"/>
</dbReference>
<keyword evidence="7" id="KW-0812">Transmembrane</keyword>
<dbReference type="CDD" id="cd00198">
    <property type="entry name" value="vWFA"/>
    <property type="match status" value="1"/>
</dbReference>
<dbReference type="SMART" id="SM00327">
    <property type="entry name" value="VWA"/>
    <property type="match status" value="1"/>
</dbReference>